<reference evidence="1 2" key="1">
    <citation type="submission" date="2024-06" db="EMBL/GenBank/DDBJ databases">
        <title>Genomic Encyclopedia of Type Strains, Phase IV (KMG-IV): sequencing the most valuable type-strain genomes for metagenomic binning, comparative biology and taxonomic classification.</title>
        <authorList>
            <person name="Goeker M."/>
        </authorList>
    </citation>
    <scope>NUCLEOTIDE SEQUENCE [LARGE SCALE GENOMIC DNA]</scope>
    <source>
        <strain evidence="1 2">DSM 23650</strain>
    </source>
</reference>
<proteinExistence type="predicted"/>
<keyword evidence="1" id="KW-0808">Transferase</keyword>
<gene>
    <name evidence="1" type="ORF">ABID39_001049</name>
</gene>
<dbReference type="InterPro" id="IPR015424">
    <property type="entry name" value="PyrdxlP-dep_Trfase"/>
</dbReference>
<dbReference type="SUPFAM" id="SSF53383">
    <property type="entry name" value="PLP-dependent transferases"/>
    <property type="match status" value="1"/>
</dbReference>
<dbReference type="EMBL" id="JBEPLT010000009">
    <property type="protein sequence ID" value="MET3560355.1"/>
    <property type="molecule type" value="Genomic_DNA"/>
</dbReference>
<organism evidence="1 2">
    <name type="scientific">Bartonella japonica</name>
    <dbReference type="NCBI Taxonomy" id="357761"/>
    <lineage>
        <taxon>Bacteria</taxon>
        <taxon>Pseudomonadati</taxon>
        <taxon>Pseudomonadota</taxon>
        <taxon>Alphaproteobacteria</taxon>
        <taxon>Hyphomicrobiales</taxon>
        <taxon>Bartonellaceae</taxon>
        <taxon>Bartonella</taxon>
    </lineage>
</organism>
<sequence length="80" mass="9295">MVMLKKPSYRPNNPNFSSGPCSKRPGWTFEVLKKALVGRSHRSRVADLKLAEVVDLTREVLEVPFEYRIGIVPAFRYWRC</sequence>
<accession>A0ABV2FP58</accession>
<name>A0ABV2FP58_9HYPH</name>
<keyword evidence="2" id="KW-1185">Reference proteome</keyword>
<dbReference type="GO" id="GO:0008483">
    <property type="term" value="F:transaminase activity"/>
    <property type="evidence" value="ECO:0007669"/>
    <property type="project" value="UniProtKB-KW"/>
</dbReference>
<keyword evidence="1" id="KW-0032">Aminotransferase</keyword>
<dbReference type="Proteomes" id="UP001549112">
    <property type="component" value="Unassembled WGS sequence"/>
</dbReference>
<protein>
    <submittedName>
        <fullName evidence="1">Phosphoserine aminotransferase</fullName>
    </submittedName>
</protein>
<comment type="caution">
    <text evidence="1">The sequence shown here is derived from an EMBL/GenBank/DDBJ whole genome shotgun (WGS) entry which is preliminary data.</text>
</comment>
<evidence type="ECO:0000313" key="1">
    <source>
        <dbReference type="EMBL" id="MET3560355.1"/>
    </source>
</evidence>
<evidence type="ECO:0000313" key="2">
    <source>
        <dbReference type="Proteomes" id="UP001549112"/>
    </source>
</evidence>